<accession>A0A931FI87</accession>
<dbReference type="RefSeq" id="WP_196196709.1">
    <property type="nucleotide sequence ID" value="NZ_JADPRT010000012.1"/>
</dbReference>
<evidence type="ECO:0000256" key="3">
    <source>
        <dbReference type="SAM" id="MobiDB-lite"/>
    </source>
</evidence>
<dbReference type="GO" id="GO:0003677">
    <property type="term" value="F:DNA binding"/>
    <property type="evidence" value="ECO:0007669"/>
    <property type="project" value="UniProtKB-KW"/>
</dbReference>
<dbReference type="InterPro" id="IPR036162">
    <property type="entry name" value="Resolvase-like_N_sf"/>
</dbReference>
<organism evidence="5 6">
    <name type="scientific">Streptacidiphilus fuscans</name>
    <dbReference type="NCBI Taxonomy" id="2789292"/>
    <lineage>
        <taxon>Bacteria</taxon>
        <taxon>Bacillati</taxon>
        <taxon>Actinomycetota</taxon>
        <taxon>Actinomycetes</taxon>
        <taxon>Kitasatosporales</taxon>
        <taxon>Streptomycetaceae</taxon>
        <taxon>Streptacidiphilus</taxon>
    </lineage>
</organism>
<dbReference type="InterPro" id="IPR025161">
    <property type="entry name" value="IS402-like_dom"/>
</dbReference>
<dbReference type="PROSITE" id="PS51736">
    <property type="entry name" value="RECOMBINASES_3"/>
    <property type="match status" value="1"/>
</dbReference>
<feature type="region of interest" description="Disordered" evidence="3">
    <location>
        <begin position="139"/>
        <end position="159"/>
    </location>
</feature>
<evidence type="ECO:0000313" key="6">
    <source>
        <dbReference type="Proteomes" id="UP000657385"/>
    </source>
</evidence>
<evidence type="ECO:0000259" key="4">
    <source>
        <dbReference type="PROSITE" id="PS51736"/>
    </source>
</evidence>
<evidence type="ECO:0000256" key="2">
    <source>
        <dbReference type="ARBA" id="ARBA00023172"/>
    </source>
</evidence>
<dbReference type="InterPro" id="IPR038109">
    <property type="entry name" value="DNA_bind_recomb_sf"/>
</dbReference>
<dbReference type="CDD" id="cd00338">
    <property type="entry name" value="Ser_Recombinase"/>
    <property type="match status" value="1"/>
</dbReference>
<feature type="domain" description="Resolvase/invertase-type recombinase catalytic" evidence="4">
    <location>
        <begin position="1"/>
        <end position="146"/>
    </location>
</feature>
<dbReference type="Gene3D" id="3.40.50.1390">
    <property type="entry name" value="Resolvase, N-terminal catalytic domain"/>
    <property type="match status" value="1"/>
</dbReference>
<evidence type="ECO:0000313" key="5">
    <source>
        <dbReference type="EMBL" id="MBF9071539.1"/>
    </source>
</evidence>
<gene>
    <name evidence="5" type="ORF">I2501_26305</name>
</gene>
<dbReference type="InterPro" id="IPR050639">
    <property type="entry name" value="SSR_resolvase"/>
</dbReference>
<proteinExistence type="predicted"/>
<dbReference type="Pfam" id="PF13340">
    <property type="entry name" value="DUF4096"/>
    <property type="match status" value="1"/>
</dbReference>
<keyword evidence="6" id="KW-1185">Reference proteome</keyword>
<name>A0A931FI87_9ACTN</name>
<dbReference type="EMBL" id="JADPRT010000012">
    <property type="protein sequence ID" value="MBF9071539.1"/>
    <property type="molecule type" value="Genomic_DNA"/>
</dbReference>
<dbReference type="Gene3D" id="3.90.1750.20">
    <property type="entry name" value="Putative Large Serine Recombinase, Chain B, Domain 2"/>
    <property type="match status" value="1"/>
</dbReference>
<dbReference type="PANTHER" id="PTHR30461:SF2">
    <property type="entry name" value="SERINE RECOMBINASE PINE-RELATED"/>
    <property type="match status" value="1"/>
</dbReference>
<dbReference type="PANTHER" id="PTHR30461">
    <property type="entry name" value="DNA-INVERTASE FROM LAMBDOID PROPHAGE"/>
    <property type="match status" value="1"/>
</dbReference>
<comment type="caution">
    <text evidence="5">The sequence shown here is derived from an EMBL/GenBank/DDBJ whole genome shotgun (WGS) entry which is preliminary data.</text>
</comment>
<dbReference type="AlphaFoldDB" id="A0A931FI87"/>
<protein>
    <submittedName>
        <fullName evidence="5">Recombinase family protein</fullName>
    </submittedName>
</protein>
<dbReference type="SUPFAM" id="SSF53041">
    <property type="entry name" value="Resolvase-like"/>
    <property type="match status" value="1"/>
</dbReference>
<dbReference type="Proteomes" id="UP000657385">
    <property type="component" value="Unassembled WGS sequence"/>
</dbReference>
<dbReference type="Pfam" id="PF13408">
    <property type="entry name" value="Zn_ribbon_recom"/>
    <property type="match status" value="1"/>
</dbReference>
<keyword evidence="1" id="KW-0238">DNA-binding</keyword>
<dbReference type="Pfam" id="PF00239">
    <property type="entry name" value="Resolvase"/>
    <property type="match status" value="1"/>
</dbReference>
<dbReference type="InterPro" id="IPR006119">
    <property type="entry name" value="Resolv_N"/>
</dbReference>
<dbReference type="SMART" id="SM00857">
    <property type="entry name" value="Resolvase"/>
    <property type="match status" value="1"/>
</dbReference>
<dbReference type="InterPro" id="IPR025827">
    <property type="entry name" value="Zn_ribbon_recom_dom"/>
</dbReference>
<dbReference type="GO" id="GO:0000150">
    <property type="term" value="F:DNA strand exchange activity"/>
    <property type="evidence" value="ECO:0007669"/>
    <property type="project" value="InterPro"/>
</dbReference>
<sequence>MRVSTEEQAHGYGISYTAKRVAKYVDAKGWELVASFADEGFSGSLDHTERPELRELMAQARRTPRPFDVVVVAEERAIGRRGRAFWPWVWQLEDLGIFVAVVKGDYDNTTEQGRSRMRKAQDAAEDERIVIRDRTQGGVQEKAEAGGWPGGRPPYGYRIENRGRRGESRLVLDTGGKESAHAILHRARRLLVEEQLTCSEIETLFNAEGIPGATGGPWPRGSLRKILTGQTIQESRRVFRDPANAWVQVDADGSPLFGERVEIRLDPAFSPTELRTLNEALARTADGRKPRSADAVHPLSGHVFGLCGAHYTGLVHGRSRRRSYRCSGNRLSVSGKAKCGCRSLDAEELESRIWSAVSALITDPDRLATLAEPPGETMQTGVEDEAEVRILAPRIAELETAIGVTTATTALQAVRRGLGPEAAQLVAERATGPLEEDLALLEAPRDKILERQRTAAEQRLQAGELRRLAHAAVRLLHAPTPGQLKETYGRLDLRVTVLAPRTGRRVRSDDALCSWFRSRNLDVPLLTDEAWDRLAPIFTDRRGRKPKDTPRAYVEAILTKARTGRSWSEFPGARSIWQKWSTSGMWEQLMCAVADLPGTPVATGAPVPPVRIEGSVGAWLAPADGQVAVESEPSPPGAAPFQLLLPS</sequence>
<keyword evidence="2" id="KW-0233">DNA recombination</keyword>
<evidence type="ECO:0000256" key="1">
    <source>
        <dbReference type="ARBA" id="ARBA00023125"/>
    </source>
</evidence>
<reference evidence="5" key="1">
    <citation type="submission" date="2020-11" db="EMBL/GenBank/DDBJ databases">
        <title>Isolation and identification of active actinomycetes.</title>
        <authorList>
            <person name="Yu B."/>
        </authorList>
    </citation>
    <scope>NUCLEOTIDE SEQUENCE</scope>
    <source>
        <strain evidence="5">NEAU-YB345</strain>
    </source>
</reference>